<dbReference type="Pfam" id="PF00483">
    <property type="entry name" value="NTP_transferase"/>
    <property type="match status" value="1"/>
</dbReference>
<feature type="domain" description="EIF2B subunit epsilon/gamma LbH" evidence="11">
    <location>
        <begin position="353"/>
        <end position="440"/>
    </location>
</feature>
<comment type="similarity">
    <text evidence="2">Belongs to the eIF-2B gamma/epsilon subunits family.</text>
</comment>
<keyword evidence="5" id="KW-0648">Protein biosynthesis</keyword>
<evidence type="ECO:0000259" key="10">
    <source>
        <dbReference type="Pfam" id="PF00483"/>
    </source>
</evidence>
<sequence length="457" mass="50525">MVTAELQAIVMAGGKGSRMTEITVGRPKCLLPVGNQPMIWFPLQMLERAGIQDVIVVVTESIRVEVQTALDRSGLKMHIEIVAIPAGEDWGTADSLRHLGEKIKTDVLIVSCDLVTDVCLNEVVNVFRKHQASVTAVFFRTHNETNATTPGPKTKHKPERDLVGIDAVTSRLVFLASASDFEETLSLPRSLLRKHQHLTIHSQLVDSHLYVLRHWIVQYLIQEKSFTTLKGELLPYIVKKQLSKNVKSMETEPNASIIGVDVKKEVAQFAAGDQLDTDICNMSTFNDHHGDMKSAYHGDSIRCYAYIAGNDTFGMRANTLPVYCSLNRKVKNLWPLLTGGRELVRISSSSEIKSRQMDEDCLVGDHTVVSEKTSIKGTSIGSHCVIEPKVCLTNCIIMNGVKIREGCKLSNCVVCDEAEICSGCELIDCIVGSTHTVGEGEKHSNEVLTELDRLMEI</sequence>
<dbReference type="GO" id="GO:0003743">
    <property type="term" value="F:translation initiation factor activity"/>
    <property type="evidence" value="ECO:0007669"/>
    <property type="project" value="UniProtKB-KW"/>
</dbReference>
<evidence type="ECO:0000256" key="1">
    <source>
        <dbReference type="ARBA" id="ARBA00004514"/>
    </source>
</evidence>
<dbReference type="AlphaFoldDB" id="A0AAN9VWC1"/>
<dbReference type="PANTHER" id="PTHR45989">
    <property type="entry name" value="TRANSLATION INITIATION FACTOR EIF-2B SUBUNIT GAMMA"/>
    <property type="match status" value="1"/>
</dbReference>
<evidence type="ECO:0000256" key="7">
    <source>
        <dbReference type="ARBA" id="ARBA00044229"/>
    </source>
</evidence>
<comment type="caution">
    <text evidence="12">The sequence shown here is derived from an EMBL/GenBank/DDBJ whole genome shotgun (WGS) entry which is preliminary data.</text>
</comment>
<gene>
    <name evidence="12" type="ORF">R5R35_011927</name>
</gene>
<evidence type="ECO:0000256" key="6">
    <source>
        <dbReference type="ARBA" id="ARBA00044196"/>
    </source>
</evidence>
<name>A0AAN9VWC1_9ORTH</name>
<proteinExistence type="inferred from homology"/>
<dbReference type="InterPro" id="IPR005835">
    <property type="entry name" value="NTP_transferase_dom"/>
</dbReference>
<accession>A0AAN9VWC1</accession>
<dbReference type="GO" id="GO:0005085">
    <property type="term" value="F:guanyl-nucleotide exchange factor activity"/>
    <property type="evidence" value="ECO:0007669"/>
    <property type="project" value="TreeGrafter"/>
</dbReference>
<protein>
    <recommendedName>
        <fullName evidence="6">Translation initiation factor eIF2B subunit gamma</fullName>
    </recommendedName>
    <alternativeName>
        <fullName evidence="7">eIF2B GDP-GTP exchange factor subunit gamma</fullName>
    </alternativeName>
</protein>
<dbReference type="GO" id="GO:0002183">
    <property type="term" value="P:cytoplasmic translational initiation"/>
    <property type="evidence" value="ECO:0007669"/>
    <property type="project" value="TreeGrafter"/>
</dbReference>
<dbReference type="Gene3D" id="2.160.10.10">
    <property type="entry name" value="Hexapeptide repeat proteins"/>
    <property type="match status" value="1"/>
</dbReference>
<reference evidence="12 13" key="1">
    <citation type="submission" date="2024-03" db="EMBL/GenBank/DDBJ databases">
        <title>The genome assembly and annotation of the cricket Gryllus longicercus Weissman &amp; Gray.</title>
        <authorList>
            <person name="Szrajer S."/>
            <person name="Gray D."/>
            <person name="Ylla G."/>
        </authorList>
    </citation>
    <scope>NUCLEOTIDE SEQUENCE [LARGE SCALE GENOMIC DNA]</scope>
    <source>
        <strain evidence="12">DAG 2021-001</strain>
        <tissue evidence="12">Whole body minus gut</tissue>
    </source>
</reference>
<evidence type="ECO:0000313" key="13">
    <source>
        <dbReference type="Proteomes" id="UP001378592"/>
    </source>
</evidence>
<evidence type="ECO:0000256" key="4">
    <source>
        <dbReference type="ARBA" id="ARBA00022540"/>
    </source>
</evidence>
<dbReference type="SUPFAM" id="SSF53448">
    <property type="entry name" value="Nucleotide-diphospho-sugar transferases"/>
    <property type="match status" value="1"/>
</dbReference>
<evidence type="ECO:0000259" key="11">
    <source>
        <dbReference type="Pfam" id="PF25084"/>
    </source>
</evidence>
<dbReference type="Proteomes" id="UP001378592">
    <property type="component" value="Unassembled WGS sequence"/>
</dbReference>
<evidence type="ECO:0000256" key="8">
    <source>
        <dbReference type="ARBA" id="ARBA00045373"/>
    </source>
</evidence>
<evidence type="ECO:0000313" key="12">
    <source>
        <dbReference type="EMBL" id="KAK7872809.1"/>
    </source>
</evidence>
<feature type="domain" description="Nucleotidyl transferase" evidence="10">
    <location>
        <begin position="8"/>
        <end position="145"/>
    </location>
</feature>
<dbReference type="InterPro" id="IPR056764">
    <property type="entry name" value="LbH_EIF2B3/5"/>
</dbReference>
<evidence type="ECO:0000256" key="5">
    <source>
        <dbReference type="ARBA" id="ARBA00022917"/>
    </source>
</evidence>
<organism evidence="12 13">
    <name type="scientific">Gryllus longicercus</name>
    <dbReference type="NCBI Taxonomy" id="2509291"/>
    <lineage>
        <taxon>Eukaryota</taxon>
        <taxon>Metazoa</taxon>
        <taxon>Ecdysozoa</taxon>
        <taxon>Arthropoda</taxon>
        <taxon>Hexapoda</taxon>
        <taxon>Insecta</taxon>
        <taxon>Pterygota</taxon>
        <taxon>Neoptera</taxon>
        <taxon>Polyneoptera</taxon>
        <taxon>Orthoptera</taxon>
        <taxon>Ensifera</taxon>
        <taxon>Gryllidea</taxon>
        <taxon>Grylloidea</taxon>
        <taxon>Gryllidae</taxon>
        <taxon>Gryllinae</taxon>
        <taxon>Gryllus</taxon>
    </lineage>
</organism>
<comment type="function">
    <text evidence="8">Acts as a component of the translation initiation factor 2B (eIF2B) complex, which catalyzes the exchange of GDP for GTP on the eukaryotic initiation factor 2 (eIF2) complex gamma subunit. Its guanine nucleotide exchange factor activity is repressed when bound to eIF2 complex phosphorylated on the alpha subunit, thereby limiting the amount of methionyl-initiator methionine tRNA available to the ribosome and consequently global translation is repressed.</text>
</comment>
<dbReference type="InterPro" id="IPR029044">
    <property type="entry name" value="Nucleotide-diphossugar_trans"/>
</dbReference>
<evidence type="ECO:0000256" key="2">
    <source>
        <dbReference type="ARBA" id="ARBA00007878"/>
    </source>
</evidence>
<dbReference type="GO" id="GO:0005829">
    <property type="term" value="C:cytosol"/>
    <property type="evidence" value="ECO:0007669"/>
    <property type="project" value="UniProtKB-SubCell"/>
</dbReference>
<dbReference type="PANTHER" id="PTHR45989:SF1">
    <property type="entry name" value="TRANSLATION INITIATION FACTOR EIF-2B SUBUNIT GAMMA"/>
    <property type="match status" value="1"/>
</dbReference>
<dbReference type="GO" id="GO:0005851">
    <property type="term" value="C:eukaryotic translation initiation factor 2B complex"/>
    <property type="evidence" value="ECO:0007669"/>
    <property type="project" value="TreeGrafter"/>
</dbReference>
<keyword evidence="3" id="KW-0963">Cytoplasm</keyword>
<dbReference type="InterPro" id="IPR051960">
    <property type="entry name" value="eIF2B_gamma"/>
</dbReference>
<dbReference type="EMBL" id="JAZDUA010000020">
    <property type="protein sequence ID" value="KAK7872809.1"/>
    <property type="molecule type" value="Genomic_DNA"/>
</dbReference>
<keyword evidence="13" id="KW-1185">Reference proteome</keyword>
<comment type="subcellular location">
    <subcellularLocation>
        <location evidence="1">Cytoplasm</location>
        <location evidence="1">Cytosol</location>
    </subcellularLocation>
</comment>
<dbReference type="Gene3D" id="3.90.550.10">
    <property type="entry name" value="Spore Coat Polysaccharide Biosynthesis Protein SpsA, Chain A"/>
    <property type="match status" value="1"/>
</dbReference>
<evidence type="ECO:0000256" key="3">
    <source>
        <dbReference type="ARBA" id="ARBA00022490"/>
    </source>
</evidence>
<evidence type="ECO:0000256" key="9">
    <source>
        <dbReference type="ARBA" id="ARBA00046432"/>
    </source>
</evidence>
<dbReference type="Pfam" id="PF25084">
    <property type="entry name" value="LbH_EIF2B"/>
    <property type="match status" value="1"/>
</dbReference>
<keyword evidence="4" id="KW-0396">Initiation factor</keyword>
<dbReference type="CDD" id="cd04198">
    <property type="entry name" value="eIF-2B_gamma_N"/>
    <property type="match status" value="1"/>
</dbReference>
<comment type="subunit">
    <text evidence="9">Component of the translation initiation factor 2B (eIF2B) complex which is a heterodecamer of two sets of five different subunits: alpha, beta, gamma, delta and epsilon. Subunits alpha, beta and delta comprise a regulatory subcomplex and subunits epsilon and gamma comprise a catalytic subcomplex. Within the complex, the hexameric regulatory complex resides at the center, with the two heterodimeric catalytic subcomplexes bound on opposite sides.</text>
</comment>